<feature type="region of interest" description="Disordered" evidence="1">
    <location>
        <begin position="1"/>
        <end position="23"/>
    </location>
</feature>
<proteinExistence type="predicted"/>
<feature type="compositionally biased region" description="Low complexity" evidence="1">
    <location>
        <begin position="91"/>
        <end position="102"/>
    </location>
</feature>
<evidence type="ECO:0000313" key="2">
    <source>
        <dbReference type="EMBL" id="CAD7006395.1"/>
    </source>
</evidence>
<name>A0A811V7G7_CERCA</name>
<dbReference type="Proteomes" id="UP000606786">
    <property type="component" value="Unassembled WGS sequence"/>
</dbReference>
<gene>
    <name evidence="2" type="ORF">CCAP1982_LOCUS14715</name>
</gene>
<feature type="region of interest" description="Disordered" evidence="1">
    <location>
        <begin position="76"/>
        <end position="102"/>
    </location>
</feature>
<keyword evidence="3" id="KW-1185">Reference proteome</keyword>
<dbReference type="AlphaFoldDB" id="A0A811V7G7"/>
<dbReference type="EMBL" id="CAJHJT010000034">
    <property type="protein sequence ID" value="CAD7006395.1"/>
    <property type="molecule type" value="Genomic_DNA"/>
</dbReference>
<feature type="region of interest" description="Disordered" evidence="1">
    <location>
        <begin position="192"/>
        <end position="214"/>
    </location>
</feature>
<evidence type="ECO:0000313" key="3">
    <source>
        <dbReference type="Proteomes" id="UP000606786"/>
    </source>
</evidence>
<comment type="caution">
    <text evidence="2">The sequence shown here is derived from an EMBL/GenBank/DDBJ whole genome shotgun (WGS) entry which is preliminary data.</text>
</comment>
<accession>A0A811V7G7</accession>
<feature type="compositionally biased region" description="Polar residues" evidence="1">
    <location>
        <begin position="192"/>
        <end position="204"/>
    </location>
</feature>
<reference evidence="2" key="1">
    <citation type="submission" date="2020-11" db="EMBL/GenBank/DDBJ databases">
        <authorList>
            <person name="Whitehead M."/>
        </authorList>
    </citation>
    <scope>NUCLEOTIDE SEQUENCE</scope>
    <source>
        <strain evidence="2">EGII</strain>
    </source>
</reference>
<feature type="compositionally biased region" description="Acidic residues" evidence="1">
    <location>
        <begin position="1"/>
        <end position="10"/>
    </location>
</feature>
<protein>
    <submittedName>
        <fullName evidence="2">(Mediterranean fruit fly) hypothetical protein</fullName>
    </submittedName>
</protein>
<sequence length="229" mass="25460">MSTTESEAEHEDGASTNKRSLRSRVPSTCSVASSLVTPSCQTESCGNITFCELRYCDLTKFGTHLHDIHKLFREKEDTTLPTPARKSPRTQSKQQAESEAQAQDNILNVVVKTEVVEDDDTSTTSVFTGPVKEINVLPKPEIKIEGCEEMDQVAGLSSAAFDREKQRSTSIEAMIDSPVMVVLPMSQNLDNNDMLTQSASSVQVPETPPPDEERLRRNRLMTLRVKRKC</sequence>
<evidence type="ECO:0000256" key="1">
    <source>
        <dbReference type="SAM" id="MobiDB-lite"/>
    </source>
</evidence>
<organism evidence="2 3">
    <name type="scientific">Ceratitis capitata</name>
    <name type="common">Mediterranean fruit fly</name>
    <name type="synonym">Tephritis capitata</name>
    <dbReference type="NCBI Taxonomy" id="7213"/>
    <lineage>
        <taxon>Eukaryota</taxon>
        <taxon>Metazoa</taxon>
        <taxon>Ecdysozoa</taxon>
        <taxon>Arthropoda</taxon>
        <taxon>Hexapoda</taxon>
        <taxon>Insecta</taxon>
        <taxon>Pterygota</taxon>
        <taxon>Neoptera</taxon>
        <taxon>Endopterygota</taxon>
        <taxon>Diptera</taxon>
        <taxon>Brachycera</taxon>
        <taxon>Muscomorpha</taxon>
        <taxon>Tephritoidea</taxon>
        <taxon>Tephritidae</taxon>
        <taxon>Ceratitis</taxon>
        <taxon>Ceratitis</taxon>
    </lineage>
</organism>
<dbReference type="OrthoDB" id="6077919at2759"/>